<keyword evidence="3" id="KW-0689">Ribosomal protein</keyword>
<evidence type="ECO:0000256" key="4">
    <source>
        <dbReference type="ARBA" id="ARBA00023128"/>
    </source>
</evidence>
<dbReference type="Pfam" id="PF13741">
    <property type="entry name" value="MRP-S25"/>
    <property type="match status" value="1"/>
</dbReference>
<evidence type="ECO:0000256" key="5">
    <source>
        <dbReference type="ARBA" id="ARBA00023274"/>
    </source>
</evidence>
<dbReference type="PANTHER" id="PTHR37799:SF1">
    <property type="entry name" value="SMALL RIBOSOMAL SUBUNIT PROTEIN MS23"/>
    <property type="match status" value="1"/>
</dbReference>
<keyword evidence="9" id="KW-1185">Reference proteome</keyword>
<dbReference type="GO" id="GO:0003735">
    <property type="term" value="F:structural constituent of ribosome"/>
    <property type="evidence" value="ECO:0007669"/>
    <property type="project" value="InterPro"/>
</dbReference>
<gene>
    <name evidence="8" type="ORF">BP5796_02638</name>
</gene>
<organism evidence="8 9">
    <name type="scientific">Coleophoma crateriformis</name>
    <dbReference type="NCBI Taxonomy" id="565419"/>
    <lineage>
        <taxon>Eukaryota</taxon>
        <taxon>Fungi</taxon>
        <taxon>Dikarya</taxon>
        <taxon>Ascomycota</taxon>
        <taxon>Pezizomycotina</taxon>
        <taxon>Leotiomycetes</taxon>
        <taxon>Helotiales</taxon>
        <taxon>Dermateaceae</taxon>
        <taxon>Coleophoma</taxon>
    </lineage>
</organism>
<evidence type="ECO:0000256" key="6">
    <source>
        <dbReference type="ARBA" id="ARBA00035137"/>
    </source>
</evidence>
<dbReference type="EMBL" id="PDLN01000003">
    <property type="protein sequence ID" value="RDW91473.1"/>
    <property type="molecule type" value="Genomic_DNA"/>
</dbReference>
<comment type="similarity">
    <text evidence="2">Belongs to the mitochondrion-specific ribosomal protein mS23 family.</text>
</comment>
<evidence type="ECO:0000313" key="8">
    <source>
        <dbReference type="EMBL" id="RDW91473.1"/>
    </source>
</evidence>
<dbReference type="AlphaFoldDB" id="A0A3D8SYS1"/>
<proteinExistence type="inferred from homology"/>
<reference evidence="8 9" key="1">
    <citation type="journal article" date="2018" name="IMA Fungus">
        <title>IMA Genome-F 9: Draft genome sequence of Annulohypoxylon stygium, Aspergillus mulundensis, Berkeleyomyces basicola (syn. Thielaviopsis basicola), Ceratocystis smalleyi, two Cercospora beticola strains, Coleophoma cylindrospora, Fusarium fracticaudum, Phialophora cf. hyalina, and Morchella septimelata.</title>
        <authorList>
            <person name="Wingfield B.D."/>
            <person name="Bills G.F."/>
            <person name="Dong Y."/>
            <person name="Huang W."/>
            <person name="Nel W.J."/>
            <person name="Swalarsk-Parry B.S."/>
            <person name="Vaghefi N."/>
            <person name="Wilken P.M."/>
            <person name="An Z."/>
            <person name="de Beer Z.W."/>
            <person name="De Vos L."/>
            <person name="Chen L."/>
            <person name="Duong T.A."/>
            <person name="Gao Y."/>
            <person name="Hammerbacher A."/>
            <person name="Kikkert J.R."/>
            <person name="Li Y."/>
            <person name="Li H."/>
            <person name="Li K."/>
            <person name="Li Q."/>
            <person name="Liu X."/>
            <person name="Ma X."/>
            <person name="Naidoo K."/>
            <person name="Pethybridge S.J."/>
            <person name="Sun J."/>
            <person name="Steenkamp E.T."/>
            <person name="van der Nest M.A."/>
            <person name="van Wyk S."/>
            <person name="Wingfield M.J."/>
            <person name="Xiong C."/>
            <person name="Yue Q."/>
            <person name="Zhang X."/>
        </authorList>
    </citation>
    <scope>NUCLEOTIDE SEQUENCE [LARGE SCALE GENOMIC DNA]</scope>
    <source>
        <strain evidence="8 9">BP5796</strain>
    </source>
</reference>
<keyword evidence="4" id="KW-0496">Mitochondrion</keyword>
<evidence type="ECO:0000313" key="9">
    <source>
        <dbReference type="Proteomes" id="UP000256328"/>
    </source>
</evidence>
<dbReference type="Proteomes" id="UP000256328">
    <property type="component" value="Unassembled WGS sequence"/>
</dbReference>
<dbReference type="GO" id="GO:0005763">
    <property type="term" value="C:mitochondrial small ribosomal subunit"/>
    <property type="evidence" value="ECO:0007669"/>
    <property type="project" value="InterPro"/>
</dbReference>
<name>A0A3D8SYS1_9HELO</name>
<comment type="subcellular location">
    <subcellularLocation>
        <location evidence="1">Mitochondrion</location>
    </subcellularLocation>
</comment>
<evidence type="ECO:0000256" key="7">
    <source>
        <dbReference type="ARBA" id="ARBA00035421"/>
    </source>
</evidence>
<evidence type="ECO:0000256" key="1">
    <source>
        <dbReference type="ARBA" id="ARBA00004173"/>
    </source>
</evidence>
<dbReference type="CDD" id="cd23701">
    <property type="entry name" value="At1g26750"/>
    <property type="match status" value="1"/>
</dbReference>
<evidence type="ECO:0000256" key="3">
    <source>
        <dbReference type="ARBA" id="ARBA00022980"/>
    </source>
</evidence>
<protein>
    <recommendedName>
        <fullName evidence="6">Small ribosomal subunit protein mS23</fullName>
    </recommendedName>
    <alternativeName>
        <fullName evidence="7">37S ribosomal protein S25, mitochondrial</fullName>
    </alternativeName>
</protein>
<keyword evidence="5" id="KW-0687">Ribonucleoprotein</keyword>
<evidence type="ECO:0000256" key="2">
    <source>
        <dbReference type="ARBA" id="ARBA00009864"/>
    </source>
</evidence>
<dbReference type="InterPro" id="IPR016939">
    <property type="entry name" value="Ribosomal_mS23_fun"/>
</dbReference>
<dbReference type="OrthoDB" id="5542239at2759"/>
<dbReference type="InterPro" id="IPR059242">
    <property type="entry name" value="mS23_dom"/>
</dbReference>
<accession>A0A3D8SYS1</accession>
<dbReference type="PANTHER" id="PTHR37799">
    <property type="entry name" value="37S RIBOSOMAL PROTEIN S25, MITOCHONDRIAL"/>
    <property type="match status" value="1"/>
</dbReference>
<comment type="caution">
    <text evidence="8">The sequence shown here is derived from an EMBL/GenBank/DDBJ whole genome shotgun (WGS) entry which is preliminary data.</text>
</comment>
<sequence length="318" mass="36495">MARDLEVLEYEDRIDRSYCSSRTSRIIIRYGAKTKNWSSRQNCFSEISKVEAQQSIQPRTHARIHALNSVDIKMGLPRLAPSRVYQAASALLEHKVLSHPPPWYTTIGAVPPSEILTRTQPVQHTERKINKRIRKPSKMFMPQGIVYEEDKLRKEFYKDHPWELARPRIVLEQDGRDGQRCDWSRIEQPGRPLSGESVVQRQLWLLHNVPNITHAEAYDTARKEFYALRHTEEVERRVAREEALSTGAYFGKTALEVGMEIEDKVYEQWKAWATSEVEAIDRQRSAAYSGVGTENGDVPSADLDANVLDETVPDAALL</sequence>